<dbReference type="InterPro" id="IPR043680">
    <property type="entry name" value="GpH_LAMBDA"/>
</dbReference>
<dbReference type="PATRIC" id="fig|1006551.4.peg.3115"/>
<dbReference type="EMBL" id="CP003218">
    <property type="protein sequence ID" value="AEX04831.1"/>
    <property type="molecule type" value="Genomic_DNA"/>
</dbReference>
<accession>A0A0H3H686</accession>
<dbReference type="HOGENOM" id="CLU_008450_0_1_6"/>
<sequence length="898" mass="96345">MSQPVGDLVVKIDGDSAKFDEEVAHLNKQLSGLGRAANDSSAQVTAAFSRQERAAKRAGISIGQYKNAMRMLPAQFTDVATQLAGGQSPWLIMLQQGGQVKDSFGGLVPTFRALLGSVTPLALGITALTAAGAGMGYIYYKGSSTLSDFNKTLTLSGNSAGLTTDRMLVLAKSGQQAGLTFDQTSDSLKALINAGVGAGARFDELSQAVAKFSTASGVPVEKVAEAFGKLTNDPTSGLIAMAQQFHNVTSEQIAYVAQLQRSGDEAAALQAANDAATKGFNTQTQTLIDNMGAIERSADSLKRAFKSMWDAALDLGRPDTADEMASKAEAAFKRADEIWNLRKNDRYVNDEARARFWNDRESARLALDMAQQQAGIAKASVAAAEREAEAESDKQKYAAQAQANYAKSQTALEKYTARQNELNKALKEGHILQADYAINMAAAKKEYEASVKKTPKPKGVKVSAGDRSSDQTNTETLQLMTQLKLLQQHTGLNDTISQQRKNLWSLQSKFTVIEEASKTRALSKDEQSLLTNKDKVLAQAEVNAKLGDQIVAQERLNKLQDNSLKYVTQMQEKTAALVDSAGLGDRDAQRNNERAQLRQGWKNQGGSLDDEGYQKELSALEGYYAAQDEMRNNWLAGVQSSWENYADMATNYNQIAADTTNTALSGVTSNLQQGLYDLATQSEDAGDALSNMVEGFGKTVIQTLTQLAAQWLVYEGVHLLVSKTTQATATAPMIANAQATALQAQLAAYASTVAIPIVGPALAPAALAAAAGVTAPLVAAISASALAGMAHDGIDKIPETGTWLLKKGERVTTAGTSAKLDATLDQVRQQRIASSGSVVAEFHNTFTGKPDDTTMQMVNQQMRASEKRLKQYFTSQVQNPSENYGRALKAVYPGRRMK</sequence>
<dbReference type="KEGG" id="kox:KOX_15535"/>
<dbReference type="InterPro" id="IPR009628">
    <property type="entry name" value="Phage_tape_measure_N"/>
</dbReference>
<evidence type="ECO:0000313" key="5">
    <source>
        <dbReference type="Proteomes" id="UP000007843"/>
    </source>
</evidence>
<protein>
    <submittedName>
        <fullName evidence="4">Phage tail tape measure protein, lambda family</fullName>
    </submittedName>
</protein>
<dbReference type="HAMAP" id="MF_04138">
    <property type="entry name" value="TMP_LAMBDA"/>
    <property type="match status" value="1"/>
</dbReference>
<dbReference type="Pfam" id="PF06791">
    <property type="entry name" value="TMP_2"/>
    <property type="match status" value="1"/>
</dbReference>
<feature type="domain" description="Bacteriophage tail tape measure C-terminal" evidence="3">
    <location>
        <begin position="633"/>
        <end position="714"/>
    </location>
</feature>
<feature type="domain" description="Bacteriophage tail tape measure N-terminal" evidence="2">
    <location>
        <begin position="54"/>
        <end position="256"/>
    </location>
</feature>
<dbReference type="AlphaFoldDB" id="A0A0H3H686"/>
<proteinExistence type="inferred from homology"/>
<name>A0A0H3H686_KLEM8</name>
<evidence type="ECO:0000256" key="1">
    <source>
        <dbReference type="SAM" id="Coils"/>
    </source>
</evidence>
<dbReference type="InterPro" id="IPR006431">
    <property type="entry name" value="Phage_tape_meas_C"/>
</dbReference>
<dbReference type="Pfam" id="PF09718">
    <property type="entry name" value="Tape_meas_lam_C"/>
    <property type="match status" value="1"/>
</dbReference>
<reference evidence="4 5" key="1">
    <citation type="journal article" date="2012" name="J. Bacteriol.">
        <title>Complete genome sequence of Klebsiella oxytoca KCTC 1686, used in production of 2,3-butanediol.</title>
        <authorList>
            <person name="Shin S.H."/>
            <person name="Kim S."/>
            <person name="Kim J.Y."/>
            <person name="Lee S."/>
            <person name="Um Y."/>
            <person name="Oh M.K."/>
            <person name="Kim Y.R."/>
            <person name="Lee J."/>
            <person name="Yang K.S."/>
        </authorList>
    </citation>
    <scope>NUCLEOTIDE SEQUENCE [LARGE SCALE GENOMIC DNA]</scope>
    <source>
        <strain evidence="5">ATCC 8724 / DSM 4798 / JCM 20051 / NBRC 3318 / NRRL B-199 / KCTC 1686</strain>
    </source>
</reference>
<feature type="coiled-coil region" evidence="1">
    <location>
        <begin position="367"/>
        <end position="418"/>
    </location>
</feature>
<evidence type="ECO:0000313" key="4">
    <source>
        <dbReference type="EMBL" id="AEX04831.1"/>
    </source>
</evidence>
<dbReference type="Proteomes" id="UP000007843">
    <property type="component" value="Chromosome"/>
</dbReference>
<dbReference type="RefSeq" id="WP_014228579.1">
    <property type="nucleotide sequence ID" value="NC_016612.1"/>
</dbReference>
<organism evidence="4 5">
    <name type="scientific">Klebsiella michiganensis (strain ATCC 8724 / DSM 4798 / JCM 20051 / NBRC 3318 / NRRL B-199 / KCTC 1686 / BUCSAV 143 / CCM 1901)</name>
    <dbReference type="NCBI Taxonomy" id="1006551"/>
    <lineage>
        <taxon>Bacteria</taxon>
        <taxon>Pseudomonadati</taxon>
        <taxon>Pseudomonadota</taxon>
        <taxon>Gammaproteobacteria</taxon>
        <taxon>Enterobacterales</taxon>
        <taxon>Enterobacteriaceae</taxon>
        <taxon>Klebsiella/Raoultella group</taxon>
        <taxon>Klebsiella</taxon>
    </lineage>
</organism>
<evidence type="ECO:0000259" key="3">
    <source>
        <dbReference type="Pfam" id="PF09718"/>
    </source>
</evidence>
<gene>
    <name evidence="4" type="ordered locus">KOX_15535</name>
</gene>
<keyword evidence="1" id="KW-0175">Coiled coil</keyword>
<evidence type="ECO:0000259" key="2">
    <source>
        <dbReference type="Pfam" id="PF06791"/>
    </source>
</evidence>